<evidence type="ECO:0000313" key="2">
    <source>
        <dbReference type="EMBL" id="TWJ12601.1"/>
    </source>
</evidence>
<dbReference type="PANTHER" id="PTHR43245">
    <property type="entry name" value="BIFUNCTIONAL POLYMYXIN RESISTANCE PROTEIN ARNA"/>
    <property type="match status" value="1"/>
</dbReference>
<proteinExistence type="predicted"/>
<dbReference type="InterPro" id="IPR050177">
    <property type="entry name" value="Lipid_A_modif_metabolic_enz"/>
</dbReference>
<dbReference type="InterPro" id="IPR013120">
    <property type="entry name" value="FAR_NAD-bd"/>
</dbReference>
<evidence type="ECO:0000313" key="3">
    <source>
        <dbReference type="Proteomes" id="UP000321617"/>
    </source>
</evidence>
<dbReference type="AlphaFoldDB" id="A0A562V3Y7"/>
<gene>
    <name evidence="2" type="ORF">LX16_3362</name>
</gene>
<accession>A0A562V3Y7</accession>
<dbReference type="PANTHER" id="PTHR43245:SF58">
    <property type="entry name" value="BLL5923 PROTEIN"/>
    <property type="match status" value="1"/>
</dbReference>
<keyword evidence="3" id="KW-1185">Reference proteome</keyword>
<organism evidence="2 3">
    <name type="scientific">Stackebrandtia albiflava</name>
    <dbReference type="NCBI Taxonomy" id="406432"/>
    <lineage>
        <taxon>Bacteria</taxon>
        <taxon>Bacillati</taxon>
        <taxon>Actinomycetota</taxon>
        <taxon>Actinomycetes</taxon>
        <taxon>Glycomycetales</taxon>
        <taxon>Glycomycetaceae</taxon>
        <taxon>Stackebrandtia</taxon>
    </lineage>
</organism>
<dbReference type="EMBL" id="VLLL01000006">
    <property type="protein sequence ID" value="TWJ12601.1"/>
    <property type="molecule type" value="Genomic_DNA"/>
</dbReference>
<reference evidence="2 3" key="1">
    <citation type="journal article" date="2013" name="Stand. Genomic Sci.">
        <title>Genomic Encyclopedia of Type Strains, Phase I: The one thousand microbial genomes (KMG-I) project.</title>
        <authorList>
            <person name="Kyrpides N.C."/>
            <person name="Woyke T."/>
            <person name="Eisen J.A."/>
            <person name="Garrity G."/>
            <person name="Lilburn T.G."/>
            <person name="Beck B.J."/>
            <person name="Whitman W.B."/>
            <person name="Hugenholtz P."/>
            <person name="Klenk H.P."/>
        </authorList>
    </citation>
    <scope>NUCLEOTIDE SEQUENCE [LARGE SCALE GENOMIC DNA]</scope>
    <source>
        <strain evidence="2 3">DSM 45044</strain>
    </source>
</reference>
<dbReference type="SUPFAM" id="SSF51735">
    <property type="entry name" value="NAD(P)-binding Rossmann-fold domains"/>
    <property type="match status" value="1"/>
</dbReference>
<sequence length="349" mass="36662">MRPTIVVTGLSGVVGSALYRLLATRFEVIALRGRRVLDADCEQIPIDLSVTGLGLTEAVRDRLAARADVVLHAAGDVRYTAPEPELTAVNVGGTAELTALAEAAGCPLVYVSSAYVRDREAAAAREPAVPAGDARPSVYLASKAAAEEVVRRCGRPYCVVRPSAVMADTVEGDMPATQNAHLVLRMIATGDLPAVFLRPDHRVDMIPRDVLAAALTGLVSAAAAGERVPTEYWATAGPAALTAAEVVAEIGASVTASGGRFTTPRFLDPFGTDARDYPGWDSLDARTRRGLGNMFAGALPLSDTPFPTSLGTVPGTPAAPDAGALRRFLRKDVDYALRSHRRRPAETPA</sequence>
<dbReference type="RefSeq" id="WP_147139854.1">
    <property type="nucleotide sequence ID" value="NZ_BAABIJ010000002.1"/>
</dbReference>
<comment type="caution">
    <text evidence="2">The sequence shown here is derived from an EMBL/GenBank/DDBJ whole genome shotgun (WGS) entry which is preliminary data.</text>
</comment>
<dbReference type="Proteomes" id="UP000321617">
    <property type="component" value="Unassembled WGS sequence"/>
</dbReference>
<dbReference type="Gene3D" id="3.40.50.720">
    <property type="entry name" value="NAD(P)-binding Rossmann-like Domain"/>
    <property type="match status" value="1"/>
</dbReference>
<dbReference type="Pfam" id="PF07993">
    <property type="entry name" value="NAD_binding_4"/>
    <property type="match status" value="1"/>
</dbReference>
<protein>
    <submittedName>
        <fullName evidence="2">Male sterility protein</fullName>
    </submittedName>
</protein>
<evidence type="ECO:0000259" key="1">
    <source>
        <dbReference type="Pfam" id="PF07993"/>
    </source>
</evidence>
<dbReference type="OrthoDB" id="6286537at2"/>
<dbReference type="InterPro" id="IPR036291">
    <property type="entry name" value="NAD(P)-bd_dom_sf"/>
</dbReference>
<feature type="domain" description="Thioester reductase (TE)" evidence="1">
    <location>
        <begin position="44"/>
        <end position="214"/>
    </location>
</feature>
<name>A0A562V3Y7_9ACTN</name>